<dbReference type="InterPro" id="IPR016181">
    <property type="entry name" value="Acyl_CoA_acyltransferase"/>
</dbReference>
<dbReference type="GO" id="GO:0016740">
    <property type="term" value="F:transferase activity"/>
    <property type="evidence" value="ECO:0007669"/>
    <property type="project" value="UniProtKB-KW"/>
</dbReference>
<dbReference type="PANTHER" id="PTHR31435">
    <property type="entry name" value="PROTEIN NATD1"/>
    <property type="match status" value="1"/>
</dbReference>
<dbReference type="InterPro" id="IPR045057">
    <property type="entry name" value="Gcn5-rel_NAT"/>
</dbReference>
<name>A0A854BT23_9BACT</name>
<dbReference type="Pfam" id="PF14542">
    <property type="entry name" value="Acetyltransf_CG"/>
    <property type="match status" value="1"/>
</dbReference>
<dbReference type="InterPro" id="IPR031165">
    <property type="entry name" value="GNAT_YJDJ"/>
</dbReference>
<sequence length="102" mass="11267">MTMEVKHDASRQEFYVELEGHRAHVAYQIHDEGLDIRHTIVPEAIGGKGIASALVKAAYDYGRCKGLKAIATCSYAVVWLQRHPEYQGEVSSDYIGKGSCAL</sequence>
<dbReference type="SUPFAM" id="SSF55729">
    <property type="entry name" value="Acyl-CoA N-acyltransferases (Nat)"/>
    <property type="match status" value="1"/>
</dbReference>
<comment type="caution">
    <text evidence="2">The sequence shown here is derived from an EMBL/GenBank/DDBJ whole genome shotgun (WGS) entry which is preliminary data.</text>
</comment>
<accession>A0A854BT23</accession>
<dbReference type="PANTHER" id="PTHR31435:SF9">
    <property type="entry name" value="PROTEIN NATD1"/>
    <property type="match status" value="1"/>
</dbReference>
<protein>
    <submittedName>
        <fullName evidence="2">GNAT family N-acetyltransferase</fullName>
    </submittedName>
</protein>
<dbReference type="Proteomes" id="UP000186685">
    <property type="component" value="Unassembled WGS sequence"/>
</dbReference>
<evidence type="ECO:0000259" key="1">
    <source>
        <dbReference type="PROSITE" id="PS51729"/>
    </source>
</evidence>
<gene>
    <name evidence="2" type="ORF">BHV76_11870</name>
</gene>
<dbReference type="AlphaFoldDB" id="A0A854BT23"/>
<feature type="domain" description="N-acetyltransferase" evidence="1">
    <location>
        <begin position="6"/>
        <end position="91"/>
    </location>
</feature>
<evidence type="ECO:0000313" key="3">
    <source>
        <dbReference type="Proteomes" id="UP000186685"/>
    </source>
</evidence>
<proteinExistence type="predicted"/>
<organism evidence="2 3">
    <name type="scientific">Phocaeicola plebeius</name>
    <dbReference type="NCBI Taxonomy" id="310297"/>
    <lineage>
        <taxon>Bacteria</taxon>
        <taxon>Pseudomonadati</taxon>
        <taxon>Bacteroidota</taxon>
        <taxon>Bacteroidia</taxon>
        <taxon>Bacteroidales</taxon>
        <taxon>Bacteroidaceae</taxon>
        <taxon>Phocaeicola</taxon>
    </lineage>
</organism>
<evidence type="ECO:0000313" key="2">
    <source>
        <dbReference type="EMBL" id="OKZ05931.1"/>
    </source>
</evidence>
<dbReference type="EMBL" id="MNQR01000055">
    <property type="protein sequence ID" value="OKZ05931.1"/>
    <property type="molecule type" value="Genomic_DNA"/>
</dbReference>
<reference evidence="2 3" key="1">
    <citation type="journal article" date="2016" name="Nat. Biotechnol.">
        <title>Measurement of bacterial replication rates in microbial communities.</title>
        <authorList>
            <person name="Brown C.T."/>
            <person name="Olm M.R."/>
            <person name="Thomas B.C."/>
            <person name="Banfield J.F."/>
        </authorList>
    </citation>
    <scope>NUCLEOTIDE SEQUENCE [LARGE SCALE GENOMIC DNA]</scope>
    <source>
        <strain evidence="2">45_130</strain>
    </source>
</reference>
<dbReference type="Gene3D" id="3.40.630.30">
    <property type="match status" value="1"/>
</dbReference>
<keyword evidence="2" id="KW-0808">Transferase</keyword>
<dbReference type="PROSITE" id="PS51729">
    <property type="entry name" value="GNAT_YJDJ"/>
    <property type="match status" value="1"/>
</dbReference>